<name>A0A0B7BAU1_9EUPU</name>
<reference evidence="1" key="1">
    <citation type="submission" date="2014-12" db="EMBL/GenBank/DDBJ databases">
        <title>Insight into the proteome of Arion vulgaris.</title>
        <authorList>
            <person name="Aradska J."/>
            <person name="Bulat T."/>
            <person name="Smidak R."/>
            <person name="Sarate P."/>
            <person name="Gangsoo J."/>
            <person name="Sialana F."/>
            <person name="Bilban M."/>
            <person name="Lubec G."/>
        </authorList>
    </citation>
    <scope>NUCLEOTIDE SEQUENCE</scope>
    <source>
        <tissue evidence="1">Skin</tissue>
    </source>
</reference>
<evidence type="ECO:0000313" key="1">
    <source>
        <dbReference type="EMBL" id="CEK89997.1"/>
    </source>
</evidence>
<organism evidence="1">
    <name type="scientific">Arion vulgaris</name>
    <dbReference type="NCBI Taxonomy" id="1028688"/>
    <lineage>
        <taxon>Eukaryota</taxon>
        <taxon>Metazoa</taxon>
        <taxon>Spiralia</taxon>
        <taxon>Lophotrochozoa</taxon>
        <taxon>Mollusca</taxon>
        <taxon>Gastropoda</taxon>
        <taxon>Heterobranchia</taxon>
        <taxon>Euthyneura</taxon>
        <taxon>Panpulmonata</taxon>
        <taxon>Eupulmonata</taxon>
        <taxon>Stylommatophora</taxon>
        <taxon>Helicina</taxon>
        <taxon>Arionoidea</taxon>
        <taxon>Arionidae</taxon>
        <taxon>Arion</taxon>
    </lineage>
</organism>
<dbReference type="AlphaFoldDB" id="A0A0B7BAU1"/>
<accession>A0A0B7BAU1</accession>
<gene>
    <name evidence="1" type="primary">ORF174075</name>
</gene>
<sequence>MLCPLMPQPSLSPPAQHTHEKLISTTNSTLSGMFSQFQFFAKVPVFETRSNHVTENVQRQ</sequence>
<protein>
    <submittedName>
        <fullName evidence="1">Uncharacterized protein</fullName>
    </submittedName>
</protein>
<proteinExistence type="predicted"/>
<dbReference type="EMBL" id="HACG01043132">
    <property type="protein sequence ID" value="CEK89997.1"/>
    <property type="molecule type" value="Transcribed_RNA"/>
</dbReference>